<dbReference type="SMR" id="A0A3B6D5U4"/>
<dbReference type="FunFam" id="3.40.47.10:FF:000014">
    <property type="entry name" value="Chalcone synthase 1"/>
    <property type="match status" value="1"/>
</dbReference>
<dbReference type="Gene3D" id="3.40.47.10">
    <property type="match status" value="2"/>
</dbReference>
<dbReference type="Gramene" id="TraesCS2D03G0096600.1">
    <property type="protein sequence ID" value="TraesCS2D03G0096600.1.CDS1"/>
    <property type="gene ID" value="TraesCS2D03G0096600"/>
</dbReference>
<keyword evidence="6" id="KW-1185">Reference proteome</keyword>
<feature type="domain" description="Chalcone/stilbene synthase N-terminal" evidence="3">
    <location>
        <begin position="1"/>
        <end position="70"/>
    </location>
</feature>
<dbReference type="Gramene" id="TraesCLE_scaffold_025389_01G000100.1">
    <property type="protein sequence ID" value="TraesCLE_scaffold_025389_01G000100.1"/>
    <property type="gene ID" value="TraesCLE_scaffold_025389_01G000100"/>
</dbReference>
<organism evidence="5">
    <name type="scientific">Triticum aestivum</name>
    <name type="common">Wheat</name>
    <dbReference type="NCBI Taxonomy" id="4565"/>
    <lineage>
        <taxon>Eukaryota</taxon>
        <taxon>Viridiplantae</taxon>
        <taxon>Streptophyta</taxon>
        <taxon>Embryophyta</taxon>
        <taxon>Tracheophyta</taxon>
        <taxon>Spermatophyta</taxon>
        <taxon>Magnoliopsida</taxon>
        <taxon>Liliopsida</taxon>
        <taxon>Poales</taxon>
        <taxon>Poaceae</taxon>
        <taxon>BOP clade</taxon>
        <taxon>Pooideae</taxon>
        <taxon>Triticodae</taxon>
        <taxon>Triticeae</taxon>
        <taxon>Triticinae</taxon>
        <taxon>Triticum</taxon>
    </lineage>
</organism>
<dbReference type="Proteomes" id="UP000019116">
    <property type="component" value="Chromosome 2D"/>
</dbReference>
<dbReference type="CDD" id="cd00831">
    <property type="entry name" value="CHS_like"/>
    <property type="match status" value="1"/>
</dbReference>
<dbReference type="OMA" id="TELFIIA"/>
<dbReference type="STRING" id="4565.A0A3B6D5U4"/>
<dbReference type="InterPro" id="IPR012328">
    <property type="entry name" value="Chalcone/stilbene_synt_C"/>
</dbReference>
<dbReference type="Gramene" id="TraesWEE_scaffold_084799_01G000100.1">
    <property type="protein sequence ID" value="TraesWEE_scaffold_084799_01G000100.1"/>
    <property type="gene ID" value="TraesWEE_scaffold_084799_01G000100"/>
</dbReference>
<comment type="similarity">
    <text evidence="1 2">Belongs to the thiolase-like superfamily. Chalcone/stilbene synthases family.</text>
</comment>
<protein>
    <recommendedName>
        <fullName evidence="7">Chalcone/stilbene synthase C-terminal domain-containing protein</fullName>
    </recommendedName>
</protein>
<dbReference type="Gramene" id="TraesKAR2D01G0017670.1">
    <property type="protein sequence ID" value="cds.TraesKAR2D01G0017670.1"/>
    <property type="gene ID" value="TraesKAR2D01G0017670"/>
</dbReference>
<reference evidence="5" key="1">
    <citation type="submission" date="2018-08" db="EMBL/GenBank/DDBJ databases">
        <authorList>
            <person name="Rossello M."/>
        </authorList>
    </citation>
    <scope>NUCLEOTIDE SEQUENCE [LARGE SCALE GENOMIC DNA]</scope>
    <source>
        <strain evidence="5">cv. Chinese Spring</strain>
    </source>
</reference>
<dbReference type="Gramene" id="TraesRN2D0100106200.1">
    <property type="protein sequence ID" value="TraesRN2D0100106200.1"/>
    <property type="gene ID" value="TraesRN2D0100106200"/>
</dbReference>
<evidence type="ECO:0000256" key="1">
    <source>
        <dbReference type="ARBA" id="ARBA00005531"/>
    </source>
</evidence>
<evidence type="ECO:0008006" key="7">
    <source>
        <dbReference type="Google" id="ProtNLM"/>
    </source>
</evidence>
<evidence type="ECO:0000256" key="2">
    <source>
        <dbReference type="RuleBase" id="RU003633"/>
    </source>
</evidence>
<dbReference type="InterPro" id="IPR011141">
    <property type="entry name" value="Polyketide_synthase_type-III"/>
</dbReference>
<dbReference type="Gramene" id="TraesCS2D02G051100.1">
    <property type="protein sequence ID" value="TraesCS2D02G051100.1.cds1"/>
    <property type="gene ID" value="TraesCS2D02G051100"/>
</dbReference>
<dbReference type="OrthoDB" id="625991at2759"/>
<dbReference type="InterPro" id="IPR001099">
    <property type="entry name" value="Chalcone/stilbene_synt_N"/>
</dbReference>
<sequence>MLNLNGCSAGAASLRLAKDLAENNRGARVLVACVELTIVAFRGPEEDYPNRLISQAVFGDGAGTVIVGADAVHPVERALFEMVSASQTTIPATDGVLNMHLTEAGLDGHIFTRELVPLAAQQIEQCLTDAFQPLGIMSHGTKWNDMFFVVHPGLRGIMDHIDRALRLDPGKLAASRAVLREYRNMLGATLIFVLNEQRRRMEEVGETGEWGVMMGFGPGFTVETMVLHAVASNLRNKI</sequence>
<evidence type="ECO:0000313" key="6">
    <source>
        <dbReference type="Proteomes" id="UP000019116"/>
    </source>
</evidence>
<dbReference type="EnsemblPlants" id="TraesCS2D02G051100.1">
    <property type="protein sequence ID" value="TraesCS2D02G051100.1.cds1"/>
    <property type="gene ID" value="TraesCS2D02G051100"/>
</dbReference>
<evidence type="ECO:0000259" key="4">
    <source>
        <dbReference type="Pfam" id="PF02797"/>
    </source>
</evidence>
<proteinExistence type="inferred from homology"/>
<feature type="domain" description="Chalcone/stilbene synthase C-terminal" evidence="4">
    <location>
        <begin position="81"/>
        <end position="230"/>
    </location>
</feature>
<keyword evidence="2" id="KW-0012">Acyltransferase</keyword>
<keyword evidence="2" id="KW-0808">Transferase</keyword>
<evidence type="ECO:0000259" key="3">
    <source>
        <dbReference type="Pfam" id="PF00195"/>
    </source>
</evidence>
<name>A0A3B6D5U4_WHEAT</name>
<dbReference type="InterPro" id="IPR016039">
    <property type="entry name" value="Thiolase-like"/>
</dbReference>
<dbReference type="Gramene" id="TraesCAD_scaffold_064468_01G000200.1">
    <property type="protein sequence ID" value="TraesCAD_scaffold_064468_01G000200.1"/>
    <property type="gene ID" value="TraesCAD_scaffold_064468_01G000200"/>
</dbReference>
<dbReference type="AlphaFoldDB" id="A0A3B6D5U4"/>
<dbReference type="PANTHER" id="PTHR11877">
    <property type="entry name" value="HYDROXYMETHYLGLUTARYL-COA SYNTHASE"/>
    <property type="match status" value="1"/>
</dbReference>
<reference evidence="5" key="2">
    <citation type="submission" date="2018-10" db="UniProtKB">
        <authorList>
            <consortium name="EnsemblPlants"/>
        </authorList>
    </citation>
    <scope>IDENTIFICATION</scope>
</reference>
<dbReference type="Gramene" id="TraesROB_scaffold_022336_01G000100.1">
    <property type="protein sequence ID" value="TraesROB_scaffold_022336_01G000100.1"/>
    <property type="gene ID" value="TraesROB_scaffold_022336_01G000100"/>
</dbReference>
<dbReference type="Pfam" id="PF02797">
    <property type="entry name" value="Chal_sti_synt_C"/>
    <property type="match status" value="1"/>
</dbReference>
<dbReference type="PANTHER" id="PTHR11877:SF24">
    <property type="entry name" value="OS07G0526400 PROTEIN"/>
    <property type="match status" value="1"/>
</dbReference>
<evidence type="ECO:0000313" key="5">
    <source>
        <dbReference type="EnsemblPlants" id="TraesCS2D02G051100.1.cds1"/>
    </source>
</evidence>
<dbReference type="SUPFAM" id="SSF53901">
    <property type="entry name" value="Thiolase-like"/>
    <property type="match status" value="2"/>
</dbReference>
<accession>A0A3B6D5U4</accession>
<dbReference type="Pfam" id="PF00195">
    <property type="entry name" value="Chal_sti_synt_N"/>
    <property type="match status" value="1"/>
</dbReference>
<dbReference type="GO" id="GO:0016747">
    <property type="term" value="F:acyltransferase activity, transferring groups other than amino-acyl groups"/>
    <property type="evidence" value="ECO:0007669"/>
    <property type="project" value="InterPro"/>
</dbReference>